<dbReference type="SUPFAM" id="SSF53850">
    <property type="entry name" value="Periplasmic binding protein-like II"/>
    <property type="match status" value="1"/>
</dbReference>
<evidence type="ECO:0000259" key="5">
    <source>
        <dbReference type="PROSITE" id="PS50931"/>
    </source>
</evidence>
<dbReference type="PROSITE" id="PS50931">
    <property type="entry name" value="HTH_LYSR"/>
    <property type="match status" value="1"/>
</dbReference>
<evidence type="ECO:0000256" key="2">
    <source>
        <dbReference type="ARBA" id="ARBA00023015"/>
    </source>
</evidence>
<dbReference type="EMBL" id="JAJBZT010000012">
    <property type="protein sequence ID" value="MCB6185148.1"/>
    <property type="molecule type" value="Genomic_DNA"/>
</dbReference>
<organism evidence="6 7">
    <name type="scientific">Leeia speluncae</name>
    <dbReference type="NCBI Taxonomy" id="2884804"/>
    <lineage>
        <taxon>Bacteria</taxon>
        <taxon>Pseudomonadati</taxon>
        <taxon>Pseudomonadota</taxon>
        <taxon>Betaproteobacteria</taxon>
        <taxon>Neisseriales</taxon>
        <taxon>Leeiaceae</taxon>
        <taxon>Leeia</taxon>
    </lineage>
</organism>
<dbReference type="PANTHER" id="PTHR30537">
    <property type="entry name" value="HTH-TYPE TRANSCRIPTIONAL REGULATOR"/>
    <property type="match status" value="1"/>
</dbReference>
<dbReference type="Gene3D" id="3.40.190.290">
    <property type="match status" value="1"/>
</dbReference>
<accession>A0ABS8DBX9</accession>
<name>A0ABS8DBX9_9NEIS</name>
<keyword evidence="2" id="KW-0805">Transcription regulation</keyword>
<evidence type="ECO:0000313" key="6">
    <source>
        <dbReference type="EMBL" id="MCB6185148.1"/>
    </source>
</evidence>
<dbReference type="InterPro" id="IPR000847">
    <property type="entry name" value="LysR_HTH_N"/>
</dbReference>
<evidence type="ECO:0000256" key="3">
    <source>
        <dbReference type="ARBA" id="ARBA00023125"/>
    </source>
</evidence>
<keyword evidence="3" id="KW-0238">DNA-binding</keyword>
<sequence>MNHDILDNQHSDEISALLAVASEGSFVAAGRFMQRHPTVISKRIAALEKRLGVRIIERTTRQVRLTDTGLQLVQRLRMAMGAIQEAEQEAMAGAAEVRGILRLAFPAAMGRQWLAPMLPEFMQAHPQLSIVIDYSERFIDLIAEGFDVAIRIGELKDSRLIAKRLGEHRRILCASPAYLEHYGVPDKPQDLLKHNCLRFSGFATFPEWRLSNGIETEKVSVTGSLTTNDSESLLEAALAGLGVLAAGEWLMSRDMQGGKLIQILPDWQLDMQGSIYLVRPSAKYPSAASQAFKSWIERKFQDGPPWRQSDI</sequence>
<dbReference type="Proteomes" id="UP001165395">
    <property type="component" value="Unassembled WGS sequence"/>
</dbReference>
<dbReference type="CDD" id="cd08422">
    <property type="entry name" value="PBP2_CrgA_like"/>
    <property type="match status" value="1"/>
</dbReference>
<reference evidence="6" key="1">
    <citation type="submission" date="2021-10" db="EMBL/GenBank/DDBJ databases">
        <title>The complete genome sequence of Leeia sp. TBRC 13508.</title>
        <authorList>
            <person name="Charoenyingcharoen P."/>
            <person name="Yukphan P."/>
        </authorList>
    </citation>
    <scope>NUCLEOTIDE SEQUENCE</scope>
    <source>
        <strain evidence="6">TBRC 13508</strain>
    </source>
</reference>
<evidence type="ECO:0000256" key="4">
    <source>
        <dbReference type="ARBA" id="ARBA00023163"/>
    </source>
</evidence>
<dbReference type="InterPro" id="IPR005119">
    <property type="entry name" value="LysR_subst-bd"/>
</dbReference>
<dbReference type="InterPro" id="IPR058163">
    <property type="entry name" value="LysR-type_TF_proteobact-type"/>
</dbReference>
<protein>
    <submittedName>
        <fullName evidence="6">LysR family transcriptional regulator</fullName>
    </submittedName>
</protein>
<feature type="domain" description="HTH lysR-type" evidence="5">
    <location>
        <begin position="16"/>
        <end position="66"/>
    </location>
</feature>
<dbReference type="PANTHER" id="PTHR30537:SF5">
    <property type="entry name" value="HTH-TYPE TRANSCRIPTIONAL ACTIVATOR TTDR-RELATED"/>
    <property type="match status" value="1"/>
</dbReference>
<dbReference type="InterPro" id="IPR036390">
    <property type="entry name" value="WH_DNA-bd_sf"/>
</dbReference>
<dbReference type="Gene3D" id="1.10.10.10">
    <property type="entry name" value="Winged helix-like DNA-binding domain superfamily/Winged helix DNA-binding domain"/>
    <property type="match status" value="1"/>
</dbReference>
<evidence type="ECO:0000256" key="1">
    <source>
        <dbReference type="ARBA" id="ARBA00009437"/>
    </source>
</evidence>
<gene>
    <name evidence="6" type="ORF">LIN78_16490</name>
</gene>
<dbReference type="Pfam" id="PF00126">
    <property type="entry name" value="HTH_1"/>
    <property type="match status" value="1"/>
</dbReference>
<keyword evidence="4" id="KW-0804">Transcription</keyword>
<dbReference type="RefSeq" id="WP_227181978.1">
    <property type="nucleotide sequence ID" value="NZ_JAJBZT010000012.1"/>
</dbReference>
<dbReference type="InterPro" id="IPR036388">
    <property type="entry name" value="WH-like_DNA-bd_sf"/>
</dbReference>
<comment type="caution">
    <text evidence="6">The sequence shown here is derived from an EMBL/GenBank/DDBJ whole genome shotgun (WGS) entry which is preliminary data.</text>
</comment>
<proteinExistence type="inferred from homology"/>
<comment type="similarity">
    <text evidence="1">Belongs to the LysR transcriptional regulatory family.</text>
</comment>
<evidence type="ECO:0000313" key="7">
    <source>
        <dbReference type="Proteomes" id="UP001165395"/>
    </source>
</evidence>
<keyword evidence="7" id="KW-1185">Reference proteome</keyword>
<dbReference type="SUPFAM" id="SSF46785">
    <property type="entry name" value="Winged helix' DNA-binding domain"/>
    <property type="match status" value="1"/>
</dbReference>
<dbReference type="Pfam" id="PF03466">
    <property type="entry name" value="LysR_substrate"/>
    <property type="match status" value="1"/>
</dbReference>